<reference evidence="3 4" key="1">
    <citation type="submission" date="2018-10" db="EMBL/GenBank/DDBJ databases">
        <title>Sequencing the genomes of 1000 actinobacteria strains.</title>
        <authorList>
            <person name="Klenk H.-P."/>
        </authorList>
    </citation>
    <scope>NUCLEOTIDE SEQUENCE [LARGE SCALE GENOMIC DNA]</scope>
    <source>
        <strain evidence="3 4">DSM 45175</strain>
    </source>
</reference>
<dbReference type="EMBL" id="RBKT01000001">
    <property type="protein sequence ID" value="RKR88085.1"/>
    <property type="molecule type" value="Genomic_DNA"/>
</dbReference>
<dbReference type="RefSeq" id="WP_121156756.1">
    <property type="nucleotide sequence ID" value="NZ_RBKT01000001.1"/>
</dbReference>
<sequence>MAGDQTPHSPDGTGDYPPPNAGQGWTALAYLIAGMLVWGLIGWLVDRWLETDGVAIGIGVVLGAAGGIYLVIRRLGAPPN</sequence>
<organism evidence="3 4">
    <name type="scientific">Micromonospora pisi</name>
    <dbReference type="NCBI Taxonomy" id="589240"/>
    <lineage>
        <taxon>Bacteria</taxon>
        <taxon>Bacillati</taxon>
        <taxon>Actinomycetota</taxon>
        <taxon>Actinomycetes</taxon>
        <taxon>Micromonosporales</taxon>
        <taxon>Micromonosporaceae</taxon>
        <taxon>Micromonospora</taxon>
    </lineage>
</organism>
<comment type="caution">
    <text evidence="3">The sequence shown here is derived from an EMBL/GenBank/DDBJ whole genome shotgun (WGS) entry which is preliminary data.</text>
</comment>
<feature type="region of interest" description="Disordered" evidence="1">
    <location>
        <begin position="1"/>
        <end position="20"/>
    </location>
</feature>
<keyword evidence="4" id="KW-1185">Reference proteome</keyword>
<keyword evidence="2" id="KW-1133">Transmembrane helix</keyword>
<accession>A0A495JH25</accession>
<dbReference type="AlphaFoldDB" id="A0A495JH25"/>
<dbReference type="InterPro" id="IPR032820">
    <property type="entry name" value="ATPase_put"/>
</dbReference>
<evidence type="ECO:0000313" key="4">
    <source>
        <dbReference type="Proteomes" id="UP000277671"/>
    </source>
</evidence>
<evidence type="ECO:0000313" key="3">
    <source>
        <dbReference type="EMBL" id="RKR88085.1"/>
    </source>
</evidence>
<protein>
    <submittedName>
        <fullName evidence="3">Putative F0F1-ATPase subunit (Ca2+/Mg2+ transporter)</fullName>
    </submittedName>
</protein>
<keyword evidence="2" id="KW-0812">Transmembrane</keyword>
<feature type="transmembrane region" description="Helical" evidence="2">
    <location>
        <begin position="53"/>
        <end position="72"/>
    </location>
</feature>
<feature type="transmembrane region" description="Helical" evidence="2">
    <location>
        <begin position="27"/>
        <end position="46"/>
    </location>
</feature>
<gene>
    <name evidence="3" type="ORF">BDK92_2391</name>
</gene>
<evidence type="ECO:0000256" key="1">
    <source>
        <dbReference type="SAM" id="MobiDB-lite"/>
    </source>
</evidence>
<proteinExistence type="predicted"/>
<evidence type="ECO:0000256" key="2">
    <source>
        <dbReference type="SAM" id="Phobius"/>
    </source>
</evidence>
<keyword evidence="2" id="KW-0472">Membrane</keyword>
<dbReference type="Pfam" id="PF09527">
    <property type="entry name" value="ATPase_gene1"/>
    <property type="match status" value="1"/>
</dbReference>
<name>A0A495JH25_9ACTN</name>
<dbReference type="OrthoDB" id="5193039at2"/>
<dbReference type="Proteomes" id="UP000277671">
    <property type="component" value="Unassembled WGS sequence"/>
</dbReference>